<dbReference type="OrthoDB" id="9765065at2"/>
<dbReference type="SUPFAM" id="SSF53649">
    <property type="entry name" value="Alkaline phosphatase-like"/>
    <property type="match status" value="1"/>
</dbReference>
<accession>A0A518GB04</accession>
<dbReference type="Proteomes" id="UP000318017">
    <property type="component" value="Chromosome"/>
</dbReference>
<gene>
    <name evidence="1" type="ORF">Q31a_40470</name>
</gene>
<dbReference type="AlphaFoldDB" id="A0A518GB04"/>
<dbReference type="InterPro" id="IPR017850">
    <property type="entry name" value="Alkaline_phosphatase_core_sf"/>
</dbReference>
<evidence type="ECO:0000313" key="2">
    <source>
        <dbReference type="Proteomes" id="UP000318017"/>
    </source>
</evidence>
<evidence type="ECO:0008006" key="3">
    <source>
        <dbReference type="Google" id="ProtNLM"/>
    </source>
</evidence>
<sequence length="111" mass="12936">MTALNPNSNDYRFYELSFGKRPAEELYDINTDNGCIKNLANDPTYAELKTKLWQQLQAELVQQQDPRILGQGDTFDYYPNSKDERQQKLYGKPNYDPVAAYQAYLESKVKE</sequence>
<dbReference type="EMBL" id="CP036298">
    <property type="protein sequence ID" value="QDV25720.1"/>
    <property type="molecule type" value="Genomic_DNA"/>
</dbReference>
<protein>
    <recommendedName>
        <fullName evidence="3">N-sulphoglucosamine sulphohydrolase C-terminal domain-containing protein</fullName>
    </recommendedName>
</protein>
<organism evidence="1 2">
    <name type="scientific">Aureliella helgolandensis</name>
    <dbReference type="NCBI Taxonomy" id="2527968"/>
    <lineage>
        <taxon>Bacteria</taxon>
        <taxon>Pseudomonadati</taxon>
        <taxon>Planctomycetota</taxon>
        <taxon>Planctomycetia</taxon>
        <taxon>Pirellulales</taxon>
        <taxon>Pirellulaceae</taxon>
        <taxon>Aureliella</taxon>
    </lineage>
</organism>
<evidence type="ECO:0000313" key="1">
    <source>
        <dbReference type="EMBL" id="QDV25720.1"/>
    </source>
</evidence>
<dbReference type="RefSeq" id="WP_145081201.1">
    <property type="nucleotide sequence ID" value="NZ_CP036298.1"/>
</dbReference>
<keyword evidence="2" id="KW-1185">Reference proteome</keyword>
<dbReference type="KEGG" id="ahel:Q31a_40470"/>
<reference evidence="1 2" key="1">
    <citation type="submission" date="2019-02" db="EMBL/GenBank/DDBJ databases">
        <title>Deep-cultivation of Planctomycetes and their phenomic and genomic characterization uncovers novel biology.</title>
        <authorList>
            <person name="Wiegand S."/>
            <person name="Jogler M."/>
            <person name="Boedeker C."/>
            <person name="Pinto D."/>
            <person name="Vollmers J."/>
            <person name="Rivas-Marin E."/>
            <person name="Kohn T."/>
            <person name="Peeters S.H."/>
            <person name="Heuer A."/>
            <person name="Rast P."/>
            <person name="Oberbeckmann S."/>
            <person name="Bunk B."/>
            <person name="Jeske O."/>
            <person name="Meyerdierks A."/>
            <person name="Storesund J.E."/>
            <person name="Kallscheuer N."/>
            <person name="Luecker S."/>
            <person name="Lage O.M."/>
            <person name="Pohl T."/>
            <person name="Merkel B.J."/>
            <person name="Hornburger P."/>
            <person name="Mueller R.-W."/>
            <person name="Bruemmer F."/>
            <person name="Labrenz M."/>
            <person name="Spormann A.M."/>
            <person name="Op den Camp H."/>
            <person name="Overmann J."/>
            <person name="Amann R."/>
            <person name="Jetten M.S.M."/>
            <person name="Mascher T."/>
            <person name="Medema M.H."/>
            <person name="Devos D.P."/>
            <person name="Kaster A.-K."/>
            <person name="Ovreas L."/>
            <person name="Rohde M."/>
            <person name="Galperin M.Y."/>
            <person name="Jogler C."/>
        </authorList>
    </citation>
    <scope>NUCLEOTIDE SEQUENCE [LARGE SCALE GENOMIC DNA]</scope>
    <source>
        <strain evidence="1 2">Q31a</strain>
    </source>
</reference>
<name>A0A518GB04_9BACT</name>
<dbReference type="Gene3D" id="3.40.720.10">
    <property type="entry name" value="Alkaline Phosphatase, subunit A"/>
    <property type="match status" value="1"/>
</dbReference>
<proteinExistence type="predicted"/>